<evidence type="ECO:0000259" key="2">
    <source>
        <dbReference type="PROSITE" id="PS50975"/>
    </source>
</evidence>
<organism evidence="3">
    <name type="scientific">Deinococcus sonorensis KR-87</name>
    <dbReference type="NCBI Taxonomy" id="694439"/>
    <lineage>
        <taxon>Bacteria</taxon>
        <taxon>Thermotogati</taxon>
        <taxon>Deinococcota</taxon>
        <taxon>Deinococci</taxon>
        <taxon>Deinococcales</taxon>
        <taxon>Deinococcaceae</taxon>
        <taxon>Deinococcus</taxon>
    </lineage>
</organism>
<dbReference type="GO" id="GO:0005524">
    <property type="term" value="F:ATP binding"/>
    <property type="evidence" value="ECO:0007669"/>
    <property type="project" value="UniProtKB-UniRule"/>
</dbReference>
<dbReference type="KEGG" id="dsc:ABOD76_07155"/>
<dbReference type="SUPFAM" id="SSF56059">
    <property type="entry name" value="Glutathione synthetase ATP-binding domain-like"/>
    <property type="match status" value="1"/>
</dbReference>
<dbReference type="AlphaFoldDB" id="A0AAU7UBZ8"/>
<feature type="domain" description="ATP-grasp" evidence="2">
    <location>
        <begin position="262"/>
        <end position="321"/>
    </location>
</feature>
<dbReference type="EMBL" id="CP158299">
    <property type="protein sequence ID" value="XBV86070.1"/>
    <property type="molecule type" value="Genomic_DNA"/>
</dbReference>
<dbReference type="RefSeq" id="WP_350244121.1">
    <property type="nucleotide sequence ID" value="NZ_CP158299.1"/>
</dbReference>
<dbReference type="Gene3D" id="3.40.50.20">
    <property type="match status" value="1"/>
</dbReference>
<dbReference type="PROSITE" id="PS50975">
    <property type="entry name" value="ATP_GRASP"/>
    <property type="match status" value="1"/>
</dbReference>
<proteinExistence type="predicted"/>
<sequence length="361" mass="39798">MNRPTVYFNKNFSVTSAQIRAMREVGQFETLASHSDPSNVMLHAADHQLTEPRGLLGDAYAEWLLATCRQHRPAVFIVGKEAAAVAPRRADFERLGVRVVVAASRAVLRELDHKDAFLRGWDSSILPIPAWTTFHDLATFDAAVEQLQAHPDWVPGQTRLCLKPARGIYASGFRVLTEGRDLKSFLQGELYQMSHAEARVMFAQAEQAGERLPTMLLMHTLEGAERSVDCVAWEGTLAAAVVRRKPAGQGGQLIEDRPDLLEAARALAQRYRMSGVFNFQTKDDRQRRPHMLEINARASGGLRYSMAAGINFAQLAAELSLGLLRPDQAPRPTTGLVVAEEKSAWVVREAAPSLLTGAAQP</sequence>
<dbReference type="InterPro" id="IPR011226">
    <property type="entry name" value="ATP-grasp_fam"/>
</dbReference>
<reference evidence="3" key="1">
    <citation type="submission" date="2024-06" db="EMBL/GenBank/DDBJ databases">
        <title>Draft Genome Sequence of Deinococcus sonorensis Type Strain KR-87, a Biofilm Producing Representative of the Genus Deinococcus.</title>
        <authorList>
            <person name="Boren L.S."/>
            <person name="Grosso R.A."/>
            <person name="Hugenberg-Cox A.N."/>
            <person name="Hill J.T.E."/>
            <person name="Albert C.M."/>
            <person name="Tuohy J.M."/>
        </authorList>
    </citation>
    <scope>NUCLEOTIDE SEQUENCE</scope>
    <source>
        <strain evidence="3">KR-87</strain>
    </source>
</reference>
<name>A0AAU7UBZ8_9DEIO</name>
<dbReference type="InterPro" id="IPR005479">
    <property type="entry name" value="CPAse_ATP-bd"/>
</dbReference>
<gene>
    <name evidence="3" type="ORF">ABOD76_07155</name>
</gene>
<keyword evidence="1" id="KW-0547">Nucleotide-binding</keyword>
<evidence type="ECO:0000313" key="3">
    <source>
        <dbReference type="EMBL" id="XBV86070.1"/>
    </source>
</evidence>
<dbReference type="PIRSF" id="PIRSF029120">
    <property type="entry name" value="UCP029120"/>
    <property type="match status" value="1"/>
</dbReference>
<dbReference type="Pfam" id="PF15632">
    <property type="entry name" value="ATPgrasp_Ter"/>
    <property type="match status" value="1"/>
</dbReference>
<protein>
    <submittedName>
        <fullName evidence="3">ATP-grasp domain-containing protein</fullName>
    </submittedName>
</protein>
<evidence type="ECO:0000256" key="1">
    <source>
        <dbReference type="PROSITE-ProRule" id="PRU00409"/>
    </source>
</evidence>
<dbReference type="InterPro" id="IPR011761">
    <property type="entry name" value="ATP-grasp"/>
</dbReference>
<keyword evidence="1" id="KW-0067">ATP-binding</keyword>
<dbReference type="PROSITE" id="PS00867">
    <property type="entry name" value="CPSASE_2"/>
    <property type="match status" value="1"/>
</dbReference>
<dbReference type="Gene3D" id="3.30.470.20">
    <property type="entry name" value="ATP-grasp fold, B domain"/>
    <property type="match status" value="1"/>
</dbReference>
<dbReference type="GO" id="GO:0046872">
    <property type="term" value="F:metal ion binding"/>
    <property type="evidence" value="ECO:0007669"/>
    <property type="project" value="InterPro"/>
</dbReference>
<accession>A0AAU7UBZ8</accession>